<protein>
    <submittedName>
        <fullName evidence="1">Uncharacterized protein</fullName>
    </submittedName>
</protein>
<accession>A0A8X7YBC7</accession>
<gene>
    <name evidence="1" type="ORF">POTOM_050952</name>
</gene>
<dbReference type="EMBL" id="JAAWWB010000030">
    <property type="protein sequence ID" value="KAG6746412.1"/>
    <property type="molecule type" value="Genomic_DNA"/>
</dbReference>
<organism evidence="1 2">
    <name type="scientific">Populus tomentosa</name>
    <name type="common">Chinese white poplar</name>
    <dbReference type="NCBI Taxonomy" id="118781"/>
    <lineage>
        <taxon>Eukaryota</taxon>
        <taxon>Viridiplantae</taxon>
        <taxon>Streptophyta</taxon>
        <taxon>Embryophyta</taxon>
        <taxon>Tracheophyta</taxon>
        <taxon>Spermatophyta</taxon>
        <taxon>Magnoliopsida</taxon>
        <taxon>eudicotyledons</taxon>
        <taxon>Gunneridae</taxon>
        <taxon>Pentapetalae</taxon>
        <taxon>rosids</taxon>
        <taxon>fabids</taxon>
        <taxon>Malpighiales</taxon>
        <taxon>Salicaceae</taxon>
        <taxon>Saliceae</taxon>
        <taxon>Populus</taxon>
    </lineage>
</organism>
<sequence length="165" mass="18425">MCRKFHNSVSCEFCNLTASFDGIKDMSLDSECVSWLERLKLNNCAPTCEVMVRSCLIGVEVVISNGFEEQFLFLLSRMTQMLLEGLNVISCISDKVNQSVLIVNEVISYLKKDKLQVEGLSKMIGKGCDLDLVEGIHLGSDNLRISRLRFADDTLIFSSKSLSSI</sequence>
<keyword evidence="2" id="KW-1185">Reference proteome</keyword>
<evidence type="ECO:0000313" key="2">
    <source>
        <dbReference type="Proteomes" id="UP000886885"/>
    </source>
</evidence>
<dbReference type="Proteomes" id="UP000886885">
    <property type="component" value="Chromosome 15D"/>
</dbReference>
<reference evidence="1" key="1">
    <citation type="journal article" date="2020" name="bioRxiv">
        <title>Hybrid origin of Populus tomentosa Carr. identified through genome sequencing and phylogenomic analysis.</title>
        <authorList>
            <person name="An X."/>
            <person name="Gao K."/>
            <person name="Chen Z."/>
            <person name="Li J."/>
            <person name="Yang X."/>
            <person name="Yang X."/>
            <person name="Zhou J."/>
            <person name="Guo T."/>
            <person name="Zhao T."/>
            <person name="Huang S."/>
            <person name="Miao D."/>
            <person name="Khan W.U."/>
            <person name="Rao P."/>
            <person name="Ye M."/>
            <person name="Lei B."/>
            <person name="Liao W."/>
            <person name="Wang J."/>
            <person name="Ji L."/>
            <person name="Li Y."/>
            <person name="Guo B."/>
            <person name="Mustafa N.S."/>
            <person name="Li S."/>
            <person name="Yun Q."/>
            <person name="Keller S.R."/>
            <person name="Mao J."/>
            <person name="Zhang R."/>
            <person name="Strauss S.H."/>
        </authorList>
    </citation>
    <scope>NUCLEOTIDE SEQUENCE</scope>
    <source>
        <strain evidence="1">GM15</strain>
        <tissue evidence="1">Leaf</tissue>
    </source>
</reference>
<name>A0A8X7YBC7_POPTO</name>
<evidence type="ECO:0000313" key="1">
    <source>
        <dbReference type="EMBL" id="KAG6746412.1"/>
    </source>
</evidence>
<comment type="caution">
    <text evidence="1">The sequence shown here is derived from an EMBL/GenBank/DDBJ whole genome shotgun (WGS) entry which is preliminary data.</text>
</comment>
<proteinExistence type="predicted"/>
<dbReference type="AlphaFoldDB" id="A0A8X7YBC7"/>